<reference evidence="3" key="3">
    <citation type="submission" date="2015-06" db="UniProtKB">
        <authorList>
            <consortium name="EnsemblMetazoa"/>
        </authorList>
    </citation>
    <scope>IDENTIFICATION</scope>
</reference>
<evidence type="ECO:0000313" key="2">
    <source>
        <dbReference type="EMBL" id="ELU03189.1"/>
    </source>
</evidence>
<reference evidence="2 4" key="2">
    <citation type="journal article" date="2013" name="Nature">
        <title>Insights into bilaterian evolution from three spiralian genomes.</title>
        <authorList>
            <person name="Simakov O."/>
            <person name="Marletaz F."/>
            <person name="Cho S.J."/>
            <person name="Edsinger-Gonzales E."/>
            <person name="Havlak P."/>
            <person name="Hellsten U."/>
            <person name="Kuo D.H."/>
            <person name="Larsson T."/>
            <person name="Lv J."/>
            <person name="Arendt D."/>
            <person name="Savage R."/>
            <person name="Osoegawa K."/>
            <person name="de Jong P."/>
            <person name="Grimwood J."/>
            <person name="Chapman J.A."/>
            <person name="Shapiro H."/>
            <person name="Aerts A."/>
            <person name="Otillar R.P."/>
            <person name="Terry A.Y."/>
            <person name="Boore J.L."/>
            <person name="Grigoriev I.V."/>
            <person name="Lindberg D.R."/>
            <person name="Seaver E.C."/>
            <person name="Weisblat D.A."/>
            <person name="Putnam N.H."/>
            <person name="Rokhsar D.S."/>
        </authorList>
    </citation>
    <scope>NUCLEOTIDE SEQUENCE</scope>
    <source>
        <strain evidence="2 4">I ESC-2004</strain>
    </source>
</reference>
<dbReference type="EnsemblMetazoa" id="CapteT195580">
    <property type="protein sequence ID" value="CapteP195580"/>
    <property type="gene ID" value="CapteG195580"/>
</dbReference>
<organism evidence="2">
    <name type="scientific">Capitella teleta</name>
    <name type="common">Polychaete worm</name>
    <dbReference type="NCBI Taxonomy" id="283909"/>
    <lineage>
        <taxon>Eukaryota</taxon>
        <taxon>Metazoa</taxon>
        <taxon>Spiralia</taxon>
        <taxon>Lophotrochozoa</taxon>
        <taxon>Annelida</taxon>
        <taxon>Polychaeta</taxon>
        <taxon>Sedentaria</taxon>
        <taxon>Scolecida</taxon>
        <taxon>Capitellidae</taxon>
        <taxon>Capitella</taxon>
    </lineage>
</organism>
<protein>
    <submittedName>
        <fullName evidence="2 3">Uncharacterized protein</fullName>
    </submittedName>
</protein>
<sequence>MNRTAATQPPPHPPTEAHSGTLHTAVPSPPTAPTRNTTTHTTPPHPPDVQAPNGNEAAGCPSLGLSPQPKRSPEGSQCLRESPHLAFLILLSAATGPNSRISLSLGLSSVRHKLQLRHLPERVQGKRNFLVMVLRKFYGDTGGYAEADVIHLSGNTFAIERVKQIVSLAPSRITANMETFDSRRDVKGPISLKFVKRDCEGEPVEGAEEHSVVFEATPGTTVCVEKARWINSADLSEEDYHYVMTQHLNLCMQGSRNHVARLNHLRGTINKLMDVKRYTKDRVLPKRTFSLLLDD</sequence>
<dbReference type="Proteomes" id="UP000014760">
    <property type="component" value="Unassembled WGS sequence"/>
</dbReference>
<evidence type="ECO:0000313" key="4">
    <source>
        <dbReference type="Proteomes" id="UP000014760"/>
    </source>
</evidence>
<reference evidence="4" key="1">
    <citation type="submission" date="2012-12" db="EMBL/GenBank/DDBJ databases">
        <authorList>
            <person name="Hellsten U."/>
            <person name="Grimwood J."/>
            <person name="Chapman J.A."/>
            <person name="Shapiro H."/>
            <person name="Aerts A."/>
            <person name="Otillar R.P."/>
            <person name="Terry A.Y."/>
            <person name="Boore J.L."/>
            <person name="Simakov O."/>
            <person name="Marletaz F."/>
            <person name="Cho S.-J."/>
            <person name="Edsinger-Gonzales E."/>
            <person name="Havlak P."/>
            <person name="Kuo D.-H."/>
            <person name="Larsson T."/>
            <person name="Lv J."/>
            <person name="Arendt D."/>
            <person name="Savage R."/>
            <person name="Osoegawa K."/>
            <person name="de Jong P."/>
            <person name="Lindberg D.R."/>
            <person name="Seaver E.C."/>
            <person name="Weisblat D.A."/>
            <person name="Putnam N.H."/>
            <person name="Grigoriev I.V."/>
            <person name="Rokhsar D.S."/>
        </authorList>
    </citation>
    <scope>NUCLEOTIDE SEQUENCE</scope>
    <source>
        <strain evidence="4">I ESC-2004</strain>
    </source>
</reference>
<evidence type="ECO:0000313" key="3">
    <source>
        <dbReference type="EnsemblMetazoa" id="CapteP195580"/>
    </source>
</evidence>
<gene>
    <name evidence="2" type="ORF">CAPTEDRAFT_195580</name>
</gene>
<dbReference type="EMBL" id="KB303412">
    <property type="protein sequence ID" value="ELU03189.1"/>
    <property type="molecule type" value="Genomic_DNA"/>
</dbReference>
<dbReference type="HOGENOM" id="CLU_944124_0_0_1"/>
<accession>R7UB20</accession>
<name>R7UB20_CAPTE</name>
<dbReference type="AlphaFoldDB" id="R7UB20"/>
<evidence type="ECO:0000256" key="1">
    <source>
        <dbReference type="SAM" id="MobiDB-lite"/>
    </source>
</evidence>
<feature type="compositionally biased region" description="Low complexity" evidence="1">
    <location>
        <begin position="33"/>
        <end position="42"/>
    </location>
</feature>
<keyword evidence="4" id="KW-1185">Reference proteome</keyword>
<dbReference type="EMBL" id="AMQN01008550">
    <property type="status" value="NOT_ANNOTATED_CDS"/>
    <property type="molecule type" value="Genomic_DNA"/>
</dbReference>
<feature type="region of interest" description="Disordered" evidence="1">
    <location>
        <begin position="1"/>
        <end position="78"/>
    </location>
</feature>
<proteinExistence type="predicted"/>